<dbReference type="HAMAP" id="MF_00047">
    <property type="entry name" value="Dala_Dala_lig"/>
    <property type="match status" value="1"/>
</dbReference>
<gene>
    <name evidence="13" type="primary">ddl</name>
    <name evidence="18" type="ORF">SAMN02745728_01565</name>
</gene>
<keyword evidence="10 13" id="KW-0573">Peptidoglycan synthesis</keyword>
<evidence type="ECO:0000256" key="13">
    <source>
        <dbReference type="HAMAP-Rule" id="MF_00047"/>
    </source>
</evidence>
<dbReference type="GO" id="GO:0009252">
    <property type="term" value="P:peptidoglycan biosynthetic process"/>
    <property type="evidence" value="ECO:0007669"/>
    <property type="project" value="UniProtKB-UniRule"/>
</dbReference>
<feature type="binding site" evidence="15">
    <location>
        <position position="264"/>
    </location>
    <ligand>
        <name>Mg(2+)</name>
        <dbReference type="ChEBI" id="CHEBI:18420"/>
        <label>2</label>
    </ligand>
</feature>
<evidence type="ECO:0000256" key="5">
    <source>
        <dbReference type="ARBA" id="ARBA00022490"/>
    </source>
</evidence>
<evidence type="ECO:0000256" key="10">
    <source>
        <dbReference type="ARBA" id="ARBA00022984"/>
    </source>
</evidence>
<dbReference type="InterPro" id="IPR005905">
    <property type="entry name" value="D_ala_D_ala"/>
</dbReference>
<evidence type="ECO:0000256" key="1">
    <source>
        <dbReference type="ARBA" id="ARBA00001936"/>
    </source>
</evidence>
<feature type="domain" description="ATP-grasp" evidence="17">
    <location>
        <begin position="100"/>
        <end position="297"/>
    </location>
</feature>
<feature type="binding site" evidence="15">
    <location>
        <position position="251"/>
    </location>
    <ligand>
        <name>Mg(2+)</name>
        <dbReference type="ChEBI" id="CHEBI:18420"/>
        <label>1</label>
    </ligand>
</feature>
<feature type="active site" evidence="14">
    <location>
        <position position="275"/>
    </location>
</feature>
<dbReference type="RefSeq" id="WP_072697258.1">
    <property type="nucleotide sequence ID" value="NZ_FRDI01000007.1"/>
</dbReference>
<dbReference type="NCBIfam" id="NF002378">
    <property type="entry name" value="PRK01372.1"/>
    <property type="match status" value="1"/>
</dbReference>
<evidence type="ECO:0000256" key="16">
    <source>
        <dbReference type="PROSITE-ProRule" id="PRU00409"/>
    </source>
</evidence>
<dbReference type="SUPFAM" id="SSF56059">
    <property type="entry name" value="Glutathione synthetase ATP-binding domain-like"/>
    <property type="match status" value="1"/>
</dbReference>
<dbReference type="PANTHER" id="PTHR23132:SF23">
    <property type="entry name" value="D-ALANINE--D-ALANINE LIGASE B"/>
    <property type="match status" value="1"/>
</dbReference>
<dbReference type="PROSITE" id="PS50975">
    <property type="entry name" value="ATP_GRASP"/>
    <property type="match status" value="1"/>
</dbReference>
<reference evidence="18 19" key="1">
    <citation type="submission" date="2016-12" db="EMBL/GenBank/DDBJ databases">
        <authorList>
            <person name="Song W.-J."/>
            <person name="Kurnit D.M."/>
        </authorList>
    </citation>
    <scope>NUCLEOTIDE SEQUENCE [LARGE SCALE GENOMIC DNA]</scope>
    <source>
        <strain evidence="18 19">DSM 11393</strain>
    </source>
</reference>
<dbReference type="InterPro" id="IPR011095">
    <property type="entry name" value="Dala_Dala_lig_C"/>
</dbReference>
<dbReference type="PANTHER" id="PTHR23132">
    <property type="entry name" value="D-ALANINE--D-ALANINE LIGASE"/>
    <property type="match status" value="1"/>
</dbReference>
<dbReference type="Gene3D" id="3.30.1490.20">
    <property type="entry name" value="ATP-grasp fold, A domain"/>
    <property type="match status" value="1"/>
</dbReference>
<evidence type="ECO:0000256" key="12">
    <source>
        <dbReference type="ARBA" id="ARBA00047614"/>
    </source>
</evidence>
<feature type="binding site" evidence="15">
    <location>
        <position position="266"/>
    </location>
    <ligand>
        <name>Mg(2+)</name>
        <dbReference type="ChEBI" id="CHEBI:18420"/>
        <label>2</label>
    </ligand>
</feature>
<comment type="cofactor">
    <cofactor evidence="1">
        <name>Mn(2+)</name>
        <dbReference type="ChEBI" id="CHEBI:29035"/>
    </cofactor>
</comment>
<evidence type="ECO:0000256" key="4">
    <source>
        <dbReference type="ARBA" id="ARBA00012216"/>
    </source>
</evidence>
<comment type="function">
    <text evidence="13">Cell wall formation.</text>
</comment>
<protein>
    <recommendedName>
        <fullName evidence="4 13">D-alanine--D-alanine ligase</fullName>
        <ecNumber evidence="4 13">6.3.2.4</ecNumber>
    </recommendedName>
    <alternativeName>
        <fullName evidence="13">D-Ala-D-Ala ligase</fullName>
    </alternativeName>
    <alternativeName>
        <fullName evidence="13">D-alanylalanine synthetase</fullName>
    </alternativeName>
</protein>
<evidence type="ECO:0000256" key="2">
    <source>
        <dbReference type="ARBA" id="ARBA00004496"/>
    </source>
</evidence>
<dbReference type="Gene3D" id="3.30.470.20">
    <property type="entry name" value="ATP-grasp fold, B domain"/>
    <property type="match status" value="1"/>
</dbReference>
<dbReference type="GO" id="GO:0071555">
    <property type="term" value="P:cell wall organization"/>
    <property type="evidence" value="ECO:0007669"/>
    <property type="project" value="UniProtKB-KW"/>
</dbReference>
<accession>A0A1M7T5N5</accession>
<name>A0A1M7T5N5_9BACT</name>
<dbReference type="InterPro" id="IPR000291">
    <property type="entry name" value="D-Ala_lig_Van_CS"/>
</dbReference>
<dbReference type="GO" id="GO:0008716">
    <property type="term" value="F:D-alanine-D-alanine ligase activity"/>
    <property type="evidence" value="ECO:0007669"/>
    <property type="project" value="UniProtKB-UniRule"/>
</dbReference>
<dbReference type="OrthoDB" id="9813261at2"/>
<comment type="pathway">
    <text evidence="13">Cell wall biogenesis; peptidoglycan biosynthesis.</text>
</comment>
<organism evidence="18 19">
    <name type="scientific">Desulfovibrio litoralis DSM 11393</name>
    <dbReference type="NCBI Taxonomy" id="1121455"/>
    <lineage>
        <taxon>Bacteria</taxon>
        <taxon>Pseudomonadati</taxon>
        <taxon>Thermodesulfobacteriota</taxon>
        <taxon>Desulfovibrionia</taxon>
        <taxon>Desulfovibrionales</taxon>
        <taxon>Desulfovibrionaceae</taxon>
        <taxon>Desulfovibrio</taxon>
    </lineage>
</organism>
<keyword evidence="9 13" id="KW-0133">Cell shape</keyword>
<dbReference type="InterPro" id="IPR016185">
    <property type="entry name" value="PreATP-grasp_dom_sf"/>
</dbReference>
<keyword evidence="19" id="KW-1185">Reference proteome</keyword>
<keyword evidence="15" id="KW-0464">Manganese</keyword>
<keyword evidence="6 13" id="KW-0436">Ligase</keyword>
<dbReference type="InterPro" id="IPR011761">
    <property type="entry name" value="ATP-grasp"/>
</dbReference>
<keyword evidence="15" id="KW-0460">Magnesium</keyword>
<dbReference type="UniPathway" id="UPA00219"/>
<keyword evidence="8 16" id="KW-0067">ATP-binding</keyword>
<proteinExistence type="inferred from homology"/>
<evidence type="ECO:0000256" key="8">
    <source>
        <dbReference type="ARBA" id="ARBA00022840"/>
    </source>
</evidence>
<evidence type="ECO:0000259" key="17">
    <source>
        <dbReference type="PROSITE" id="PS50975"/>
    </source>
</evidence>
<dbReference type="PROSITE" id="PS00843">
    <property type="entry name" value="DALA_DALA_LIGASE_1"/>
    <property type="match status" value="1"/>
</dbReference>
<comment type="cofactor">
    <cofactor evidence="15">
        <name>Mg(2+)</name>
        <dbReference type="ChEBI" id="CHEBI:18420"/>
    </cofactor>
    <cofactor evidence="15">
        <name>Mn(2+)</name>
        <dbReference type="ChEBI" id="CHEBI:29035"/>
    </cofactor>
    <text evidence="15">Binds 2 magnesium or manganese ions per subunit.</text>
</comment>
<keyword evidence="7 16" id="KW-0547">Nucleotide-binding</keyword>
<dbReference type="GO" id="GO:0008360">
    <property type="term" value="P:regulation of cell shape"/>
    <property type="evidence" value="ECO:0007669"/>
    <property type="project" value="UniProtKB-KW"/>
</dbReference>
<feature type="active site" evidence="14">
    <location>
        <position position="13"/>
    </location>
</feature>
<dbReference type="Pfam" id="PF07478">
    <property type="entry name" value="Dala_Dala_lig_C"/>
    <property type="match status" value="1"/>
</dbReference>
<evidence type="ECO:0000256" key="14">
    <source>
        <dbReference type="PIRSR" id="PIRSR039102-1"/>
    </source>
</evidence>
<dbReference type="STRING" id="1121455.SAMN02745728_01565"/>
<comment type="catalytic activity">
    <reaction evidence="12 13">
        <text>2 D-alanine + ATP = D-alanyl-D-alanine + ADP + phosphate + H(+)</text>
        <dbReference type="Rhea" id="RHEA:11224"/>
        <dbReference type="ChEBI" id="CHEBI:15378"/>
        <dbReference type="ChEBI" id="CHEBI:30616"/>
        <dbReference type="ChEBI" id="CHEBI:43474"/>
        <dbReference type="ChEBI" id="CHEBI:57416"/>
        <dbReference type="ChEBI" id="CHEBI:57822"/>
        <dbReference type="ChEBI" id="CHEBI:456216"/>
        <dbReference type="EC" id="6.3.2.4"/>
    </reaction>
</comment>
<feature type="binding site" evidence="15">
    <location>
        <position position="264"/>
    </location>
    <ligand>
        <name>Mg(2+)</name>
        <dbReference type="ChEBI" id="CHEBI:18420"/>
        <label>1</label>
    </ligand>
</feature>
<keyword evidence="15" id="KW-0479">Metal-binding</keyword>
<evidence type="ECO:0000256" key="6">
    <source>
        <dbReference type="ARBA" id="ARBA00022598"/>
    </source>
</evidence>
<evidence type="ECO:0000256" key="9">
    <source>
        <dbReference type="ARBA" id="ARBA00022960"/>
    </source>
</evidence>
<dbReference type="InterPro" id="IPR013815">
    <property type="entry name" value="ATP_grasp_subdomain_1"/>
</dbReference>
<dbReference type="GO" id="GO:0046872">
    <property type="term" value="F:metal ion binding"/>
    <property type="evidence" value="ECO:0007669"/>
    <property type="project" value="UniProtKB-KW"/>
</dbReference>
<dbReference type="PIRSF" id="PIRSF039102">
    <property type="entry name" value="Ddl/VanB"/>
    <property type="match status" value="1"/>
</dbReference>
<keyword evidence="5 13" id="KW-0963">Cytoplasm</keyword>
<dbReference type="SUPFAM" id="SSF52440">
    <property type="entry name" value="PreATP-grasp domain"/>
    <property type="match status" value="1"/>
</dbReference>
<dbReference type="AlphaFoldDB" id="A0A1M7T5N5"/>
<evidence type="ECO:0000256" key="3">
    <source>
        <dbReference type="ARBA" id="ARBA00010871"/>
    </source>
</evidence>
<evidence type="ECO:0000313" key="19">
    <source>
        <dbReference type="Proteomes" id="UP000186469"/>
    </source>
</evidence>
<evidence type="ECO:0000256" key="15">
    <source>
        <dbReference type="PIRSR" id="PIRSR039102-3"/>
    </source>
</evidence>
<feature type="active site" evidence="14">
    <location>
        <position position="141"/>
    </location>
</feature>
<dbReference type="EC" id="6.3.2.4" evidence="4 13"/>
<keyword evidence="11 13" id="KW-0961">Cell wall biogenesis/degradation</keyword>
<dbReference type="NCBIfam" id="TIGR01205">
    <property type="entry name" value="D_ala_D_alaTIGR"/>
    <property type="match status" value="1"/>
</dbReference>
<dbReference type="GO" id="GO:0005737">
    <property type="term" value="C:cytoplasm"/>
    <property type="evidence" value="ECO:0007669"/>
    <property type="project" value="UniProtKB-SubCell"/>
</dbReference>
<dbReference type="PROSITE" id="PS00844">
    <property type="entry name" value="DALA_DALA_LIGASE_2"/>
    <property type="match status" value="1"/>
</dbReference>
<comment type="similarity">
    <text evidence="3 13">Belongs to the D-alanine--D-alanine ligase family.</text>
</comment>
<dbReference type="Proteomes" id="UP000186469">
    <property type="component" value="Unassembled WGS sequence"/>
</dbReference>
<evidence type="ECO:0000256" key="7">
    <source>
        <dbReference type="ARBA" id="ARBA00022741"/>
    </source>
</evidence>
<dbReference type="EMBL" id="FRDI01000007">
    <property type="protein sequence ID" value="SHN66007.1"/>
    <property type="molecule type" value="Genomic_DNA"/>
</dbReference>
<evidence type="ECO:0000256" key="11">
    <source>
        <dbReference type="ARBA" id="ARBA00023316"/>
    </source>
</evidence>
<sequence>MNILLIAGGWSSERDVSLSGAVGIKSALQRLGHQVTFFDPKISLNGLTKAVKNQDFAFINLHGCPGEDGLIQAMLEALKCPYQGSNPAGSFLALNKAAAKELFRHANLPTADWELLSTKPQKNWRPTFEYPVFIKSNTGGSSLELAKINNETELANSLDTLLNSPKEFIVEPNIEGVEITCGILDETPLPPILIRPKIANSDFFDYKSKYTKGGAEEICPAPISKELTEEIQALTLKAHKLLGLSDYSRADFILDKNEKLWLLEVNTLPGMTPTSLIPQEAAAIGLDYDALVSKLIDLGLRKKQYLK</sequence>
<dbReference type="GO" id="GO:0005524">
    <property type="term" value="F:ATP binding"/>
    <property type="evidence" value="ECO:0007669"/>
    <property type="project" value="UniProtKB-UniRule"/>
</dbReference>
<dbReference type="Gene3D" id="3.40.50.20">
    <property type="match status" value="1"/>
</dbReference>
<comment type="subcellular location">
    <subcellularLocation>
        <location evidence="2 13">Cytoplasm</location>
    </subcellularLocation>
</comment>
<evidence type="ECO:0000313" key="18">
    <source>
        <dbReference type="EMBL" id="SHN66007.1"/>
    </source>
</evidence>